<gene>
    <name evidence="8" type="primary">cmk</name>
    <name evidence="10" type="ORF">GKP14_08675</name>
</gene>
<feature type="binding site" evidence="8">
    <location>
        <begin position="8"/>
        <end position="16"/>
    </location>
    <ligand>
        <name>ATP</name>
        <dbReference type="ChEBI" id="CHEBI:30616"/>
    </ligand>
</feature>
<keyword evidence="3 8" id="KW-0547">Nucleotide-binding</keyword>
<keyword evidence="2 8" id="KW-0808">Transferase</keyword>
<keyword evidence="11" id="KW-1185">Reference proteome</keyword>
<evidence type="ECO:0000256" key="2">
    <source>
        <dbReference type="ARBA" id="ARBA00022679"/>
    </source>
</evidence>
<comment type="catalytic activity">
    <reaction evidence="6 8">
        <text>dCMP + ATP = dCDP + ADP</text>
        <dbReference type="Rhea" id="RHEA:25094"/>
        <dbReference type="ChEBI" id="CHEBI:30616"/>
        <dbReference type="ChEBI" id="CHEBI:57566"/>
        <dbReference type="ChEBI" id="CHEBI:58593"/>
        <dbReference type="ChEBI" id="CHEBI:456216"/>
        <dbReference type="EC" id="2.7.4.25"/>
    </reaction>
</comment>
<dbReference type="InterPro" id="IPR003136">
    <property type="entry name" value="Cytidylate_kin"/>
</dbReference>
<dbReference type="InterPro" id="IPR011994">
    <property type="entry name" value="Cytidylate_kinase_dom"/>
</dbReference>
<evidence type="ECO:0000256" key="3">
    <source>
        <dbReference type="ARBA" id="ARBA00022741"/>
    </source>
</evidence>
<organism evidence="10 11">
    <name type="scientific">Caproicibacterium lactatifermentans</name>
    <dbReference type="NCBI Taxonomy" id="2666138"/>
    <lineage>
        <taxon>Bacteria</taxon>
        <taxon>Bacillati</taxon>
        <taxon>Bacillota</taxon>
        <taxon>Clostridia</taxon>
        <taxon>Eubacteriales</taxon>
        <taxon>Oscillospiraceae</taxon>
        <taxon>Caproicibacterium</taxon>
    </lineage>
</organism>
<evidence type="ECO:0000313" key="11">
    <source>
        <dbReference type="Proteomes" id="UP000509623"/>
    </source>
</evidence>
<dbReference type="Proteomes" id="UP000509623">
    <property type="component" value="Chromosome"/>
</dbReference>
<dbReference type="NCBIfam" id="TIGR00017">
    <property type="entry name" value="cmk"/>
    <property type="match status" value="1"/>
</dbReference>
<dbReference type="EMBL" id="CP046161">
    <property type="protein sequence ID" value="QKO31061.1"/>
    <property type="molecule type" value="Genomic_DNA"/>
</dbReference>
<accession>A0ABX6PY75</accession>
<feature type="domain" description="Cytidylate kinase" evidence="9">
    <location>
        <begin position="4"/>
        <end position="216"/>
    </location>
</feature>
<evidence type="ECO:0000256" key="6">
    <source>
        <dbReference type="ARBA" id="ARBA00047615"/>
    </source>
</evidence>
<evidence type="ECO:0000259" key="9">
    <source>
        <dbReference type="Pfam" id="PF02224"/>
    </source>
</evidence>
<comment type="catalytic activity">
    <reaction evidence="7 8">
        <text>CMP + ATP = CDP + ADP</text>
        <dbReference type="Rhea" id="RHEA:11600"/>
        <dbReference type="ChEBI" id="CHEBI:30616"/>
        <dbReference type="ChEBI" id="CHEBI:58069"/>
        <dbReference type="ChEBI" id="CHEBI:60377"/>
        <dbReference type="ChEBI" id="CHEBI:456216"/>
        <dbReference type="EC" id="2.7.4.25"/>
    </reaction>
</comment>
<evidence type="ECO:0000256" key="5">
    <source>
        <dbReference type="ARBA" id="ARBA00022840"/>
    </source>
</evidence>
<dbReference type="SUPFAM" id="SSF52540">
    <property type="entry name" value="P-loop containing nucleoside triphosphate hydrolases"/>
    <property type="match status" value="1"/>
</dbReference>
<evidence type="ECO:0000256" key="4">
    <source>
        <dbReference type="ARBA" id="ARBA00022777"/>
    </source>
</evidence>
<dbReference type="PANTHER" id="PTHR21299">
    <property type="entry name" value="CYTIDYLATE KINASE/PANTOATE-BETA-ALANINE LIGASE"/>
    <property type="match status" value="1"/>
</dbReference>
<evidence type="ECO:0000256" key="7">
    <source>
        <dbReference type="ARBA" id="ARBA00048478"/>
    </source>
</evidence>
<comment type="similarity">
    <text evidence="1 8">Belongs to the cytidylate kinase family. Type 1 subfamily.</text>
</comment>
<proteinExistence type="inferred from homology"/>
<dbReference type="CDD" id="cd02020">
    <property type="entry name" value="CMPK"/>
    <property type="match status" value="1"/>
</dbReference>
<dbReference type="EC" id="2.7.4.25" evidence="8"/>
<dbReference type="RefSeq" id="WP_174403193.1">
    <property type="nucleotide sequence ID" value="NZ_CP046161.1"/>
</dbReference>
<protein>
    <recommendedName>
        <fullName evidence="8">Cytidylate kinase</fullName>
        <shortName evidence="8">CK</shortName>
        <ecNumber evidence="8">2.7.4.25</ecNumber>
    </recommendedName>
    <alternativeName>
        <fullName evidence="8">Cytidine monophosphate kinase</fullName>
        <shortName evidence="8">CMP kinase</shortName>
    </alternativeName>
</protein>
<evidence type="ECO:0000256" key="1">
    <source>
        <dbReference type="ARBA" id="ARBA00009427"/>
    </source>
</evidence>
<dbReference type="HAMAP" id="MF_00238">
    <property type="entry name" value="Cytidyl_kinase_type1"/>
    <property type="match status" value="1"/>
</dbReference>
<keyword evidence="4 8" id="KW-0418">Kinase</keyword>
<keyword evidence="5 8" id="KW-0067">ATP-binding</keyword>
<dbReference type="GO" id="GO:0016301">
    <property type="term" value="F:kinase activity"/>
    <property type="evidence" value="ECO:0007669"/>
    <property type="project" value="UniProtKB-KW"/>
</dbReference>
<dbReference type="InterPro" id="IPR027417">
    <property type="entry name" value="P-loop_NTPase"/>
</dbReference>
<keyword evidence="8" id="KW-0963">Cytoplasm</keyword>
<reference evidence="11" key="1">
    <citation type="submission" date="2019-11" db="EMBL/GenBank/DDBJ databases">
        <authorList>
            <person name="Ren C."/>
            <person name="Wang H."/>
            <person name="Xu Y."/>
        </authorList>
    </citation>
    <scope>NUCLEOTIDE SEQUENCE [LARGE SCALE GENOMIC DNA]</scope>
    <source>
        <strain evidence="11">JNU-WLY1368</strain>
    </source>
</reference>
<dbReference type="Pfam" id="PF02224">
    <property type="entry name" value="Cytidylate_kin"/>
    <property type="match status" value="1"/>
</dbReference>
<sequence length="222" mass="24108">MIQIAIDGPAGAGKSTIARKVAAQLGFLYVDTGALYRAVALHVLRAGAAAADTAAVTALLPSAHISLRYENGLQEVYLQGENVSEEIRTPQVSRAVSAVSAIPEVREFLFGLQQQLARENNVIMDGRDIGTVVLPQAQVKIFLTASPEDRAQRRFQEMQGKGQAVSYETVLADIRKRDEQDTHRAVAPLKQAADAVRVDTTGNTLEESVTRLSRFIRKKLGL</sequence>
<dbReference type="Gene3D" id="3.40.50.300">
    <property type="entry name" value="P-loop containing nucleotide triphosphate hydrolases"/>
    <property type="match status" value="1"/>
</dbReference>
<evidence type="ECO:0000256" key="8">
    <source>
        <dbReference type="HAMAP-Rule" id="MF_00238"/>
    </source>
</evidence>
<name>A0ABX6PY75_9FIRM</name>
<comment type="subcellular location">
    <subcellularLocation>
        <location evidence="8">Cytoplasm</location>
    </subcellularLocation>
</comment>
<evidence type="ECO:0000313" key="10">
    <source>
        <dbReference type="EMBL" id="QKO31061.1"/>
    </source>
</evidence>
<dbReference type="PANTHER" id="PTHR21299:SF2">
    <property type="entry name" value="CYTIDYLATE KINASE"/>
    <property type="match status" value="1"/>
</dbReference>